<keyword evidence="1" id="KW-0391">Immunity</keyword>
<evidence type="ECO:0000313" key="6">
    <source>
        <dbReference type="EMBL" id="KAF7221168.1"/>
    </source>
</evidence>
<dbReference type="Gene3D" id="2.60.40.10">
    <property type="entry name" value="Immunoglobulins"/>
    <property type="match status" value="2"/>
</dbReference>
<evidence type="ECO:0000313" key="7">
    <source>
        <dbReference type="Proteomes" id="UP000822369"/>
    </source>
</evidence>
<protein>
    <submittedName>
        <fullName evidence="6">LOC107376166-like protein</fullName>
    </submittedName>
</protein>
<dbReference type="InterPro" id="IPR003599">
    <property type="entry name" value="Ig_sub"/>
</dbReference>
<sequence>MMDCRTGLLLLLLAAGSCVKCEQLTQPASVTVQPGQRLTISCQVSYDVSDYWTAWIRQPAGKELEWISSDEIIKYSLNDTFSVDLDSSSNTVTLNGQNMQPEDSAVYYCARATVTQTSEQKKAVCVCVCVCVPVRGGSSSSTMFSVALMLLLTAGSCVFSIDLIQPASKAVQPGQSVTITCRLSGYSVTDGYGTGWIRQREGKAPDYIFHMWGSNGDFYQNDALKNKFSYSRDTSAGTVTITGQNLQPEDTAVYYCVRYPQWYTTPTDLNKNPTVALLCVILLTNTRFMVLISK</sequence>
<dbReference type="InterPro" id="IPR007110">
    <property type="entry name" value="Ig-like_dom"/>
</dbReference>
<dbReference type="PROSITE" id="PS51257">
    <property type="entry name" value="PROKAR_LIPOPROTEIN"/>
    <property type="match status" value="1"/>
</dbReference>
<dbReference type="Pfam" id="PF07686">
    <property type="entry name" value="V-set"/>
    <property type="match status" value="2"/>
</dbReference>
<dbReference type="InterPro" id="IPR050199">
    <property type="entry name" value="IgHV"/>
</dbReference>
<dbReference type="InterPro" id="IPR036179">
    <property type="entry name" value="Ig-like_dom_sf"/>
</dbReference>
<reference evidence="6" key="1">
    <citation type="submission" date="2020-03" db="EMBL/GenBank/DDBJ databases">
        <title>Intra-Species Differences in Population Size shape Life History and Genome Evolution.</title>
        <authorList>
            <person name="Willemsen D."/>
            <person name="Cui R."/>
            <person name="Valenzano D.R."/>
        </authorList>
    </citation>
    <scope>NUCLEOTIDE SEQUENCE</scope>
    <source>
        <strain evidence="6">GRZ</strain>
        <tissue evidence="6">Whole</tissue>
    </source>
</reference>
<dbReference type="SMART" id="SM00409">
    <property type="entry name" value="IG"/>
    <property type="match status" value="2"/>
</dbReference>
<dbReference type="SUPFAM" id="SSF48726">
    <property type="entry name" value="Immunoglobulin"/>
    <property type="match status" value="2"/>
</dbReference>
<keyword evidence="3" id="KW-1280">Immunoglobulin</keyword>
<comment type="caution">
    <text evidence="6">The sequence shown here is derived from an EMBL/GenBank/DDBJ whole genome shotgun (WGS) entry which is preliminary data.</text>
</comment>
<dbReference type="PROSITE" id="PS50835">
    <property type="entry name" value="IG_LIKE"/>
    <property type="match status" value="2"/>
</dbReference>
<name>A0A9D3BWM9_NOTFU</name>
<dbReference type="EMBL" id="JAAVVJ010000006">
    <property type="protein sequence ID" value="KAF7221168.1"/>
    <property type="molecule type" value="Genomic_DNA"/>
</dbReference>
<evidence type="ECO:0000256" key="1">
    <source>
        <dbReference type="ARBA" id="ARBA00022859"/>
    </source>
</evidence>
<dbReference type="PANTHER" id="PTHR23266">
    <property type="entry name" value="IMMUNOGLOBULIN HEAVY CHAIN"/>
    <property type="match status" value="1"/>
</dbReference>
<evidence type="ECO:0000256" key="4">
    <source>
        <dbReference type="SAM" id="SignalP"/>
    </source>
</evidence>
<feature type="domain" description="Ig-like" evidence="5">
    <location>
        <begin position="22"/>
        <end position="125"/>
    </location>
</feature>
<dbReference type="Proteomes" id="UP000822369">
    <property type="component" value="Chromosome 6"/>
</dbReference>
<organism evidence="6 7">
    <name type="scientific">Nothobranchius furzeri</name>
    <name type="common">Turquoise killifish</name>
    <dbReference type="NCBI Taxonomy" id="105023"/>
    <lineage>
        <taxon>Eukaryota</taxon>
        <taxon>Metazoa</taxon>
        <taxon>Chordata</taxon>
        <taxon>Craniata</taxon>
        <taxon>Vertebrata</taxon>
        <taxon>Euteleostomi</taxon>
        <taxon>Actinopterygii</taxon>
        <taxon>Neopterygii</taxon>
        <taxon>Teleostei</taxon>
        <taxon>Neoteleostei</taxon>
        <taxon>Acanthomorphata</taxon>
        <taxon>Ovalentaria</taxon>
        <taxon>Atherinomorphae</taxon>
        <taxon>Cyprinodontiformes</taxon>
        <taxon>Nothobranchiidae</taxon>
        <taxon>Nothobranchius</taxon>
    </lineage>
</organism>
<dbReference type="InterPro" id="IPR013106">
    <property type="entry name" value="Ig_V-set"/>
</dbReference>
<evidence type="ECO:0000259" key="5">
    <source>
        <dbReference type="PROSITE" id="PS50835"/>
    </source>
</evidence>
<keyword evidence="4" id="KW-0732">Signal</keyword>
<feature type="signal peptide" evidence="4">
    <location>
        <begin position="1"/>
        <end position="21"/>
    </location>
</feature>
<evidence type="ECO:0000256" key="2">
    <source>
        <dbReference type="ARBA" id="ARBA00023130"/>
    </source>
</evidence>
<gene>
    <name evidence="6" type="ORF">G4P62_003564</name>
</gene>
<dbReference type="InterPro" id="IPR013783">
    <property type="entry name" value="Ig-like_fold"/>
</dbReference>
<dbReference type="AlphaFoldDB" id="A0A9D3BWM9"/>
<feature type="domain" description="Ig-like" evidence="5">
    <location>
        <begin position="159"/>
        <end position="256"/>
    </location>
</feature>
<keyword evidence="2" id="KW-1064">Adaptive immunity</keyword>
<evidence type="ECO:0000256" key="3">
    <source>
        <dbReference type="ARBA" id="ARBA00043265"/>
    </source>
</evidence>
<dbReference type="GO" id="GO:0005576">
    <property type="term" value="C:extracellular region"/>
    <property type="evidence" value="ECO:0007669"/>
    <property type="project" value="UniProtKB-ARBA"/>
</dbReference>
<proteinExistence type="predicted"/>
<accession>A0A9D3BWM9</accession>
<feature type="chain" id="PRO_5038483812" evidence="4">
    <location>
        <begin position="22"/>
        <end position="294"/>
    </location>
</feature>
<dbReference type="GO" id="GO:0019814">
    <property type="term" value="C:immunoglobulin complex"/>
    <property type="evidence" value="ECO:0007669"/>
    <property type="project" value="UniProtKB-KW"/>
</dbReference>
<dbReference type="GO" id="GO:0002250">
    <property type="term" value="P:adaptive immune response"/>
    <property type="evidence" value="ECO:0007669"/>
    <property type="project" value="UniProtKB-KW"/>
</dbReference>
<dbReference type="SMART" id="SM00406">
    <property type="entry name" value="IGv"/>
    <property type="match status" value="2"/>
</dbReference>